<gene>
    <name evidence="1" type="ORF">CEXT_615731</name>
</gene>
<keyword evidence="2" id="KW-1185">Reference proteome</keyword>
<protein>
    <submittedName>
        <fullName evidence="1">Uncharacterized protein</fullName>
    </submittedName>
</protein>
<dbReference type="EMBL" id="BPLR01009712">
    <property type="protein sequence ID" value="GIY33957.1"/>
    <property type="molecule type" value="Genomic_DNA"/>
</dbReference>
<sequence length="126" mass="14203">MCQREKKSQFTLTHFTDKGAVSYAAVMSCDGGWGGDLAPLFLLTIHCACALGTLDTSWSVENVESEEQEVGKSAIDRRWFLRLPSLPITPALSLQCHANEVEKRTVPYWRSTPVLSEWRNCARGRW</sequence>
<dbReference type="PROSITE" id="PS51257">
    <property type="entry name" value="PROKAR_LIPOPROTEIN"/>
    <property type="match status" value="1"/>
</dbReference>
<dbReference type="AlphaFoldDB" id="A0AAV4SN30"/>
<evidence type="ECO:0000313" key="2">
    <source>
        <dbReference type="Proteomes" id="UP001054945"/>
    </source>
</evidence>
<accession>A0AAV4SN30</accession>
<comment type="caution">
    <text evidence="1">The sequence shown here is derived from an EMBL/GenBank/DDBJ whole genome shotgun (WGS) entry which is preliminary data.</text>
</comment>
<evidence type="ECO:0000313" key="1">
    <source>
        <dbReference type="EMBL" id="GIY33957.1"/>
    </source>
</evidence>
<reference evidence="1 2" key="1">
    <citation type="submission" date="2021-06" db="EMBL/GenBank/DDBJ databases">
        <title>Caerostris extrusa draft genome.</title>
        <authorList>
            <person name="Kono N."/>
            <person name="Arakawa K."/>
        </authorList>
    </citation>
    <scope>NUCLEOTIDE SEQUENCE [LARGE SCALE GENOMIC DNA]</scope>
</reference>
<dbReference type="Proteomes" id="UP001054945">
    <property type="component" value="Unassembled WGS sequence"/>
</dbReference>
<proteinExistence type="predicted"/>
<name>A0AAV4SN30_CAEEX</name>
<organism evidence="1 2">
    <name type="scientific">Caerostris extrusa</name>
    <name type="common">Bark spider</name>
    <name type="synonym">Caerostris bankana</name>
    <dbReference type="NCBI Taxonomy" id="172846"/>
    <lineage>
        <taxon>Eukaryota</taxon>
        <taxon>Metazoa</taxon>
        <taxon>Ecdysozoa</taxon>
        <taxon>Arthropoda</taxon>
        <taxon>Chelicerata</taxon>
        <taxon>Arachnida</taxon>
        <taxon>Araneae</taxon>
        <taxon>Araneomorphae</taxon>
        <taxon>Entelegynae</taxon>
        <taxon>Araneoidea</taxon>
        <taxon>Araneidae</taxon>
        <taxon>Caerostris</taxon>
    </lineage>
</organism>